<dbReference type="AlphaFoldDB" id="A0A6A0ADF4"/>
<accession>A0A6A0ADF4</accession>
<organism evidence="2 3">
    <name type="scientific">Haematococcus lacustris</name>
    <name type="common">Green alga</name>
    <name type="synonym">Haematococcus pluvialis</name>
    <dbReference type="NCBI Taxonomy" id="44745"/>
    <lineage>
        <taxon>Eukaryota</taxon>
        <taxon>Viridiplantae</taxon>
        <taxon>Chlorophyta</taxon>
        <taxon>core chlorophytes</taxon>
        <taxon>Chlorophyceae</taxon>
        <taxon>CS clade</taxon>
        <taxon>Chlamydomonadales</taxon>
        <taxon>Haematococcaceae</taxon>
        <taxon>Haematococcus</taxon>
    </lineage>
</organism>
<reference evidence="2 3" key="1">
    <citation type="submission" date="2020-02" db="EMBL/GenBank/DDBJ databases">
        <title>Draft genome sequence of Haematococcus lacustris strain NIES-144.</title>
        <authorList>
            <person name="Morimoto D."/>
            <person name="Nakagawa S."/>
            <person name="Yoshida T."/>
            <person name="Sawayama S."/>
        </authorList>
    </citation>
    <scope>NUCLEOTIDE SEQUENCE [LARGE SCALE GENOMIC DNA]</scope>
    <source>
        <strain evidence="2 3">NIES-144</strain>
    </source>
</reference>
<protein>
    <submittedName>
        <fullName evidence="2">Uncharacterized protein</fullName>
    </submittedName>
</protein>
<name>A0A6A0ADF4_HAELA</name>
<proteinExistence type="predicted"/>
<sequence length="135" mass="14059">MPSHCNAGYSRHSGGAAGAAAPATCALCRQVARPIASSFGKLGARSCHSKHQRIPSDPSRYRQAPASGGKSSGGRLMRWWQASLSFSRAGQTVPGDTAVVALCSTPPLQRAWSLLSLVVECPSSWVLSPQSASLP</sequence>
<evidence type="ECO:0000313" key="2">
    <source>
        <dbReference type="EMBL" id="GFH30736.1"/>
    </source>
</evidence>
<dbReference type="EMBL" id="BLLF01005108">
    <property type="protein sequence ID" value="GFH30736.1"/>
    <property type="molecule type" value="Genomic_DNA"/>
</dbReference>
<feature type="region of interest" description="Disordered" evidence="1">
    <location>
        <begin position="41"/>
        <end position="74"/>
    </location>
</feature>
<gene>
    <name evidence="2" type="ORF">HaLaN_29648</name>
</gene>
<dbReference type="Proteomes" id="UP000485058">
    <property type="component" value="Unassembled WGS sequence"/>
</dbReference>
<evidence type="ECO:0000313" key="3">
    <source>
        <dbReference type="Proteomes" id="UP000485058"/>
    </source>
</evidence>
<comment type="caution">
    <text evidence="2">The sequence shown here is derived from an EMBL/GenBank/DDBJ whole genome shotgun (WGS) entry which is preliminary data.</text>
</comment>
<evidence type="ECO:0000256" key="1">
    <source>
        <dbReference type="SAM" id="MobiDB-lite"/>
    </source>
</evidence>
<keyword evidence="3" id="KW-1185">Reference proteome</keyword>